<comment type="caution">
    <text evidence="6">The sequence shown here is derived from an EMBL/GenBank/DDBJ whole genome shotgun (WGS) entry which is preliminary data.</text>
</comment>
<accession>A0A4R6TXP0</accession>
<reference evidence="6 7" key="1">
    <citation type="submission" date="2019-03" db="EMBL/GenBank/DDBJ databases">
        <title>Genomic Encyclopedia of Type Strains, Phase IV (KMG-IV): sequencing the most valuable type-strain genomes for metagenomic binning, comparative biology and taxonomic classification.</title>
        <authorList>
            <person name="Goeker M."/>
        </authorList>
    </citation>
    <scope>NUCLEOTIDE SEQUENCE [LARGE SCALE GENOMIC DNA]</scope>
    <source>
        <strain evidence="6 7">DSM 28679</strain>
    </source>
</reference>
<feature type="transmembrane region" description="Helical" evidence="5">
    <location>
        <begin position="66"/>
        <end position="86"/>
    </location>
</feature>
<dbReference type="Proteomes" id="UP000294575">
    <property type="component" value="Unassembled WGS sequence"/>
</dbReference>
<feature type="transmembrane region" description="Helical" evidence="5">
    <location>
        <begin position="230"/>
        <end position="251"/>
    </location>
</feature>
<dbReference type="InterPro" id="IPR038770">
    <property type="entry name" value="Na+/solute_symporter_sf"/>
</dbReference>
<dbReference type="EMBL" id="SNYK01000011">
    <property type="protein sequence ID" value="TDQ36635.1"/>
    <property type="molecule type" value="Genomic_DNA"/>
</dbReference>
<feature type="transmembrane region" description="Helical" evidence="5">
    <location>
        <begin position="37"/>
        <end position="60"/>
    </location>
</feature>
<dbReference type="OrthoDB" id="9806785at2"/>
<evidence type="ECO:0000256" key="3">
    <source>
        <dbReference type="ARBA" id="ARBA00022989"/>
    </source>
</evidence>
<feature type="transmembrane region" description="Helical" evidence="5">
    <location>
        <begin position="197"/>
        <end position="218"/>
    </location>
</feature>
<comment type="subcellular location">
    <subcellularLocation>
        <location evidence="1">Membrane</location>
        <topology evidence="1">Multi-pass membrane protein</topology>
    </subcellularLocation>
</comment>
<evidence type="ECO:0000256" key="2">
    <source>
        <dbReference type="ARBA" id="ARBA00022692"/>
    </source>
</evidence>
<evidence type="ECO:0000313" key="6">
    <source>
        <dbReference type="EMBL" id="TDQ36635.1"/>
    </source>
</evidence>
<feature type="transmembrane region" description="Helical" evidence="5">
    <location>
        <begin position="173"/>
        <end position="191"/>
    </location>
</feature>
<keyword evidence="2 5" id="KW-0812">Transmembrane</keyword>
<feature type="transmembrane region" description="Helical" evidence="5">
    <location>
        <begin position="6"/>
        <end position="25"/>
    </location>
</feature>
<dbReference type="RefSeq" id="WP_101496472.1">
    <property type="nucleotide sequence ID" value="NZ_LNJZ01000005.1"/>
</dbReference>
<organism evidence="6 7">
    <name type="scientific">Thiopseudomonas denitrificans</name>
    <dbReference type="NCBI Taxonomy" id="1501432"/>
    <lineage>
        <taxon>Bacteria</taxon>
        <taxon>Pseudomonadati</taxon>
        <taxon>Pseudomonadota</taxon>
        <taxon>Gammaproteobacteria</taxon>
        <taxon>Pseudomonadales</taxon>
        <taxon>Pseudomonadaceae</taxon>
        <taxon>Thiopseudomonas</taxon>
    </lineage>
</organism>
<dbReference type="Gene3D" id="1.20.1530.20">
    <property type="match status" value="1"/>
</dbReference>
<feature type="transmembrane region" description="Helical" evidence="5">
    <location>
        <begin position="135"/>
        <end position="153"/>
    </location>
</feature>
<feature type="transmembrane region" description="Helical" evidence="5">
    <location>
        <begin position="257"/>
        <end position="278"/>
    </location>
</feature>
<feature type="transmembrane region" description="Helical" evidence="5">
    <location>
        <begin position="93"/>
        <end position="115"/>
    </location>
</feature>
<dbReference type="GO" id="GO:0016020">
    <property type="term" value="C:membrane"/>
    <property type="evidence" value="ECO:0007669"/>
    <property type="project" value="UniProtKB-SubCell"/>
</dbReference>
<proteinExistence type="predicted"/>
<keyword evidence="4 5" id="KW-0472">Membrane</keyword>
<dbReference type="InterPro" id="IPR002657">
    <property type="entry name" value="BilAc:Na_symport/Acr3"/>
</dbReference>
<keyword evidence="7" id="KW-1185">Reference proteome</keyword>
<dbReference type="AlphaFoldDB" id="A0A4R6TXP0"/>
<evidence type="ECO:0000256" key="4">
    <source>
        <dbReference type="ARBA" id="ARBA00023136"/>
    </source>
</evidence>
<dbReference type="PANTHER" id="PTHR10361">
    <property type="entry name" value="SODIUM-BILE ACID COTRANSPORTER"/>
    <property type="match status" value="1"/>
</dbReference>
<protein>
    <submittedName>
        <fullName evidence="6">BASS family bile acid:Na+ symporter</fullName>
    </submittedName>
</protein>
<dbReference type="InterPro" id="IPR004710">
    <property type="entry name" value="Bilac:Na_transpt"/>
</dbReference>
<dbReference type="PANTHER" id="PTHR10361:SF24">
    <property type="entry name" value="P3 PROTEIN"/>
    <property type="match status" value="1"/>
</dbReference>
<evidence type="ECO:0000256" key="1">
    <source>
        <dbReference type="ARBA" id="ARBA00004141"/>
    </source>
</evidence>
<name>A0A4R6TXP0_9GAMM</name>
<evidence type="ECO:0000256" key="5">
    <source>
        <dbReference type="SAM" id="Phobius"/>
    </source>
</evidence>
<keyword evidence="3 5" id="KW-1133">Transmembrane helix</keyword>
<gene>
    <name evidence="6" type="ORF">DFQ45_11115</name>
</gene>
<evidence type="ECO:0000313" key="7">
    <source>
        <dbReference type="Proteomes" id="UP000294575"/>
    </source>
</evidence>
<sequence>MPINTILLPLCLALMMLVVGSGLEPGHFRPLWHKPKAALSGLLAQLLLLPALAWLLIVLFKLHGALAIGLLLVAAAPGGATSNLFSHLARGDVALSVALTACMGLLAPFWMPWAVQLQLGWLGSSAAFKLSLQQSVMQLLLVTALPLLLGMLWRHMAKSWVSRHEQHLKRFALLVLLLMISALVAGNLPALSTGATLQAAMLVTLLAMMALLMGFLFARLLRLDTTQARTLSFETGVQNAGIAMLVAFSQLQLPEAGMVALLYGLLMNIPALLALLAFSRSTSQ</sequence>
<dbReference type="Pfam" id="PF01758">
    <property type="entry name" value="SBF"/>
    <property type="match status" value="1"/>
</dbReference>